<reference evidence="3" key="1">
    <citation type="submission" date="2014-04" db="EMBL/GenBank/DDBJ databases">
        <title>Evolutionary Origins and Diversification of the Mycorrhizal Mutualists.</title>
        <authorList>
            <consortium name="DOE Joint Genome Institute"/>
            <consortium name="Mycorrhizal Genomics Consortium"/>
            <person name="Kohler A."/>
            <person name="Kuo A."/>
            <person name="Nagy L.G."/>
            <person name="Floudas D."/>
            <person name="Copeland A."/>
            <person name="Barry K.W."/>
            <person name="Cichocki N."/>
            <person name="Veneault-Fourrey C."/>
            <person name="LaButti K."/>
            <person name="Lindquist E.A."/>
            <person name="Lipzen A."/>
            <person name="Lundell T."/>
            <person name="Morin E."/>
            <person name="Murat C."/>
            <person name="Riley R."/>
            <person name="Ohm R."/>
            <person name="Sun H."/>
            <person name="Tunlid A."/>
            <person name="Henrissat B."/>
            <person name="Grigoriev I.V."/>
            <person name="Hibbett D.S."/>
            <person name="Martin F."/>
        </authorList>
    </citation>
    <scope>NUCLEOTIDE SEQUENCE [LARGE SCALE GENOMIC DNA]</scope>
    <source>
        <strain evidence="3">FD-334 SS-4</strain>
    </source>
</reference>
<evidence type="ECO:0000256" key="1">
    <source>
        <dbReference type="SAM" id="MobiDB-lite"/>
    </source>
</evidence>
<dbReference type="EMBL" id="KN817627">
    <property type="protein sequence ID" value="KJA16158.1"/>
    <property type="molecule type" value="Genomic_DNA"/>
</dbReference>
<organism evidence="2 3">
    <name type="scientific">Hypholoma sublateritium (strain FD-334 SS-4)</name>
    <dbReference type="NCBI Taxonomy" id="945553"/>
    <lineage>
        <taxon>Eukaryota</taxon>
        <taxon>Fungi</taxon>
        <taxon>Dikarya</taxon>
        <taxon>Basidiomycota</taxon>
        <taxon>Agaricomycotina</taxon>
        <taxon>Agaricomycetes</taxon>
        <taxon>Agaricomycetidae</taxon>
        <taxon>Agaricales</taxon>
        <taxon>Agaricineae</taxon>
        <taxon>Strophariaceae</taxon>
        <taxon>Hypholoma</taxon>
    </lineage>
</organism>
<dbReference type="AlphaFoldDB" id="A0A0D2LZ43"/>
<keyword evidence="3" id="KW-1185">Reference proteome</keyword>
<dbReference type="Proteomes" id="UP000054270">
    <property type="component" value="Unassembled WGS sequence"/>
</dbReference>
<protein>
    <submittedName>
        <fullName evidence="2">Uncharacterized protein</fullName>
    </submittedName>
</protein>
<feature type="compositionally biased region" description="Pro residues" evidence="1">
    <location>
        <begin position="35"/>
        <end position="47"/>
    </location>
</feature>
<name>A0A0D2LZ43_HYPSF</name>
<gene>
    <name evidence="2" type="ORF">HYPSUDRAFT_322722</name>
</gene>
<sequence>MHDDDVSAVPPGCALLRASARGPFQGSVRFYTPCSPPAPPMTTPSPPISRTMCTPPSMRARCQPTPDPAADDA</sequence>
<evidence type="ECO:0000313" key="2">
    <source>
        <dbReference type="EMBL" id="KJA16158.1"/>
    </source>
</evidence>
<proteinExistence type="predicted"/>
<accession>A0A0D2LZ43</accession>
<feature type="region of interest" description="Disordered" evidence="1">
    <location>
        <begin position="35"/>
        <end position="73"/>
    </location>
</feature>
<evidence type="ECO:0000313" key="3">
    <source>
        <dbReference type="Proteomes" id="UP000054270"/>
    </source>
</evidence>